<protein>
    <submittedName>
        <fullName evidence="1">Plasmid maintenance protein</fullName>
    </submittedName>
</protein>
<organism evidence="1 2">
    <name type="scientific">Borreliella americana</name>
    <dbReference type="NCBI Taxonomy" id="478807"/>
    <lineage>
        <taxon>Bacteria</taxon>
        <taxon>Pseudomonadati</taxon>
        <taxon>Spirochaetota</taxon>
        <taxon>Spirochaetia</taxon>
        <taxon>Spirochaetales</taxon>
        <taxon>Borreliaceae</taxon>
        <taxon>Borreliella</taxon>
    </lineage>
</organism>
<sequence>MKAIIANYNYQINTHKSNKLLPKDWKLKKIISVITYLNKEFEKKYNTSIHRIHFDSENLKKTQVHHQGDILRVLNSNIDKENKKETTINTLRIDLRFLIKLKALEKRILTFSNNFGEFKGKLCIYKVSPIAYKLIDSHFSNTKADLIKKVKKEKEHFKPKNITKNITVYNKKHINIYNKNSIENSFFKKIKSIISNTKEPIKTLKNTLLNYKDFKNYLKYEYEAKDIKEFFLSKLNFYKHKIHFMRKTAPYKTDFYILAREFKNTYNNKWEENKITNFSGHAGIIANNILENIFKKGLNLE</sequence>
<evidence type="ECO:0000313" key="2">
    <source>
        <dbReference type="Proteomes" id="UP001305925"/>
    </source>
</evidence>
<accession>A0ACD5G6X1</accession>
<proteinExistence type="predicted"/>
<gene>
    <name evidence="1" type="ORF">QIA00_05030</name>
</gene>
<dbReference type="EMBL" id="CP179252">
    <property type="protein sequence ID" value="XOU08932.1"/>
    <property type="molecule type" value="Genomic_DNA"/>
</dbReference>
<evidence type="ECO:0000313" key="1">
    <source>
        <dbReference type="EMBL" id="XOU08932.1"/>
    </source>
</evidence>
<reference evidence="1" key="1">
    <citation type="submission" date="2024-11" db="EMBL/GenBank/DDBJ databases">
        <title>Sequencing of Borrelia variable plasmids from multiple Borrelia sensu lato isolates.</title>
        <authorList>
            <person name="Mongodin E.F."/>
            <person name="Rudenko N."/>
            <person name="Fraser C.M."/>
            <person name="Schutzer S."/>
            <person name="Luft B."/>
            <person name="Morgan R."/>
            <person name="Casjens S."/>
            <person name="Qiu W."/>
        </authorList>
    </citation>
    <scope>NUCLEOTIDE SEQUENCE</scope>
    <source>
        <strain evidence="1">SCW30h</strain>
    </source>
</reference>
<keyword evidence="1" id="KW-0614">Plasmid</keyword>
<dbReference type="Proteomes" id="UP001305925">
    <property type="component" value="Plasmid lp36"/>
</dbReference>
<name>A0ACD5G6X1_9SPIR</name>
<keyword evidence="2" id="KW-1185">Reference proteome</keyword>
<geneLocation type="plasmid" evidence="1 2">
    <name>lp36</name>
</geneLocation>